<proteinExistence type="inferred from homology"/>
<keyword evidence="7 9" id="KW-0547">Nucleotide-binding</keyword>
<evidence type="ECO:0000256" key="4">
    <source>
        <dbReference type="ARBA" id="ARBA00022571"/>
    </source>
</evidence>
<evidence type="ECO:0000256" key="9">
    <source>
        <dbReference type="HAMAP-Rule" id="MF_00005"/>
    </source>
</evidence>
<comment type="pathway">
    <text evidence="1 9">Amino-acid biosynthesis; L-arginine biosynthesis; L-arginine from L-ornithine and carbamoyl phosphate: step 2/3.</text>
</comment>
<name>A0A6V8NX77_9ACTN</name>
<dbReference type="InterPro" id="IPR001518">
    <property type="entry name" value="Arginosuc_synth"/>
</dbReference>
<dbReference type="Gene3D" id="3.90.1260.10">
    <property type="entry name" value="Argininosuccinate synthetase, chain A, domain 2"/>
    <property type="match status" value="1"/>
</dbReference>
<dbReference type="Proteomes" id="UP000543224">
    <property type="component" value="Unassembled WGS sequence"/>
</dbReference>
<dbReference type="PANTHER" id="PTHR11587:SF2">
    <property type="entry name" value="ARGININOSUCCINATE SYNTHASE"/>
    <property type="match status" value="1"/>
</dbReference>
<dbReference type="PANTHER" id="PTHR11587">
    <property type="entry name" value="ARGININOSUCCINATE SYNTHASE"/>
    <property type="match status" value="1"/>
</dbReference>
<dbReference type="InterPro" id="IPR048267">
    <property type="entry name" value="Arginosuc_syn_N"/>
</dbReference>
<dbReference type="AlphaFoldDB" id="A0A6V8NX77"/>
<dbReference type="GO" id="GO:0004055">
    <property type="term" value="F:argininosuccinate synthase activity"/>
    <property type="evidence" value="ECO:0007669"/>
    <property type="project" value="UniProtKB-UniRule"/>
</dbReference>
<feature type="binding site" evidence="9">
    <location>
        <position position="126"/>
    </location>
    <ligand>
        <name>L-citrulline</name>
        <dbReference type="ChEBI" id="CHEBI:57743"/>
    </ligand>
</feature>
<feature type="binding site" evidence="9">
    <location>
        <position position="123"/>
    </location>
    <ligand>
        <name>L-aspartate</name>
        <dbReference type="ChEBI" id="CHEBI:29991"/>
    </ligand>
</feature>
<dbReference type="InterPro" id="IPR023434">
    <property type="entry name" value="Arginosuc_synth_type_1_subfam"/>
</dbReference>
<evidence type="ECO:0000313" key="13">
    <source>
        <dbReference type="Proteomes" id="UP000543224"/>
    </source>
</evidence>
<feature type="binding site" evidence="9">
    <location>
        <position position="174"/>
    </location>
    <ligand>
        <name>L-citrulline</name>
        <dbReference type="ChEBI" id="CHEBI:57743"/>
    </ligand>
</feature>
<dbReference type="HAMAP" id="MF_00005">
    <property type="entry name" value="Arg_succ_synth_type1"/>
    <property type="match status" value="1"/>
</dbReference>
<evidence type="ECO:0000259" key="10">
    <source>
        <dbReference type="Pfam" id="PF00764"/>
    </source>
</evidence>
<feature type="binding site" evidence="9">
    <location>
        <position position="35"/>
    </location>
    <ligand>
        <name>ATP</name>
        <dbReference type="ChEBI" id="CHEBI:30616"/>
    </ligand>
</feature>
<keyword evidence="8 9" id="KW-0067">ATP-binding</keyword>
<accession>A0A6V8NX77</accession>
<reference evidence="12 13" key="1">
    <citation type="journal article" date="2020" name="Front. Microbiol.">
        <title>Single-cell genomics of novel Actinobacteria with the Wood-Ljungdahl pathway discovered in a serpentinizing system.</title>
        <authorList>
            <person name="Merino N."/>
            <person name="Kawai M."/>
            <person name="Boyd E.S."/>
            <person name="Colman D.R."/>
            <person name="McGlynn S.E."/>
            <person name="Nealson K.H."/>
            <person name="Kurokawa K."/>
            <person name="Hongoh Y."/>
        </authorList>
    </citation>
    <scope>NUCLEOTIDE SEQUENCE [LARGE SCALE GENOMIC DNA]</scope>
    <source>
        <strain evidence="12 13">S25</strain>
    </source>
</reference>
<feature type="domain" description="Arginosuccinate synthase-like N-terminal" evidence="10">
    <location>
        <begin position="5"/>
        <end position="163"/>
    </location>
</feature>
<organism evidence="12 13">
    <name type="scientific">Candidatus Hakubella thermalkaliphila</name>
    <dbReference type="NCBI Taxonomy" id="2754717"/>
    <lineage>
        <taxon>Bacteria</taxon>
        <taxon>Bacillati</taxon>
        <taxon>Actinomycetota</taxon>
        <taxon>Actinomycetota incertae sedis</taxon>
        <taxon>Candidatus Hakubellales</taxon>
        <taxon>Candidatus Hakubellaceae</taxon>
        <taxon>Candidatus Hakubella</taxon>
    </lineage>
</organism>
<dbReference type="SUPFAM" id="SSF69864">
    <property type="entry name" value="Argininosuccinate synthetase, C-terminal domain"/>
    <property type="match status" value="1"/>
</dbReference>
<dbReference type="EMBL" id="BLRX01000015">
    <property type="protein sequence ID" value="GFP24797.1"/>
    <property type="molecule type" value="Genomic_DNA"/>
</dbReference>
<dbReference type="NCBIfam" id="TIGR00032">
    <property type="entry name" value="argG"/>
    <property type="match status" value="1"/>
</dbReference>
<dbReference type="GO" id="GO:0000050">
    <property type="term" value="P:urea cycle"/>
    <property type="evidence" value="ECO:0007669"/>
    <property type="project" value="TreeGrafter"/>
</dbReference>
<feature type="binding site" evidence="9">
    <location>
        <position position="271"/>
    </location>
    <ligand>
        <name>L-citrulline</name>
        <dbReference type="ChEBI" id="CHEBI:57743"/>
    </ligand>
</feature>
<dbReference type="UniPathway" id="UPA00068">
    <property type="reaction ID" value="UER00113"/>
</dbReference>
<dbReference type="SUPFAM" id="SSF52402">
    <property type="entry name" value="Adenine nucleotide alpha hydrolases-like"/>
    <property type="match status" value="1"/>
</dbReference>
<feature type="domain" description="Arginosuccinate synthase C-terminal" evidence="11">
    <location>
        <begin position="173"/>
        <end position="390"/>
    </location>
</feature>
<dbReference type="Pfam" id="PF00764">
    <property type="entry name" value="Arginosuc_synth"/>
    <property type="match status" value="1"/>
</dbReference>
<dbReference type="Gene3D" id="3.40.50.620">
    <property type="entry name" value="HUPs"/>
    <property type="match status" value="1"/>
</dbReference>
<dbReference type="InterPro" id="IPR018223">
    <property type="entry name" value="Arginosuc_synth_CS"/>
</dbReference>
<dbReference type="GO" id="GO:0005737">
    <property type="term" value="C:cytoplasm"/>
    <property type="evidence" value="ECO:0007669"/>
    <property type="project" value="UniProtKB-SubCell"/>
</dbReference>
<dbReference type="GO" id="GO:0000053">
    <property type="term" value="P:argininosuccinate metabolic process"/>
    <property type="evidence" value="ECO:0007669"/>
    <property type="project" value="TreeGrafter"/>
</dbReference>
<keyword evidence="6 9" id="KW-0028">Amino-acid biosynthesis</keyword>
<dbReference type="GO" id="GO:0005524">
    <property type="term" value="F:ATP binding"/>
    <property type="evidence" value="ECO:0007669"/>
    <property type="project" value="UniProtKB-UniRule"/>
</dbReference>
<evidence type="ECO:0000256" key="2">
    <source>
        <dbReference type="ARBA" id="ARBA00011881"/>
    </source>
</evidence>
<evidence type="ECO:0000259" key="11">
    <source>
        <dbReference type="Pfam" id="PF20979"/>
    </source>
</evidence>
<dbReference type="EC" id="6.3.4.5" evidence="3 9"/>
<dbReference type="PROSITE" id="PS00565">
    <property type="entry name" value="ARGININOSUCCIN_SYN_2"/>
    <property type="match status" value="1"/>
</dbReference>
<dbReference type="InterPro" id="IPR048268">
    <property type="entry name" value="Arginosuc_syn_C"/>
</dbReference>
<evidence type="ECO:0000256" key="5">
    <source>
        <dbReference type="ARBA" id="ARBA00022598"/>
    </source>
</evidence>
<feature type="binding site" evidence="9">
    <location>
        <position position="86"/>
    </location>
    <ligand>
        <name>L-citrulline</name>
        <dbReference type="ChEBI" id="CHEBI:57743"/>
    </ligand>
</feature>
<evidence type="ECO:0000256" key="3">
    <source>
        <dbReference type="ARBA" id="ARBA00012286"/>
    </source>
</evidence>
<dbReference type="Gene3D" id="1.20.5.470">
    <property type="entry name" value="Single helix bin"/>
    <property type="match status" value="1"/>
</dbReference>
<comment type="caution">
    <text evidence="12">The sequence shown here is derived from an EMBL/GenBank/DDBJ whole genome shotgun (WGS) entry which is preliminary data.</text>
</comment>
<dbReference type="Pfam" id="PF20979">
    <property type="entry name" value="Arginosuc_syn_C"/>
    <property type="match status" value="1"/>
</dbReference>
<dbReference type="CDD" id="cd01999">
    <property type="entry name" value="ASS"/>
    <property type="match status" value="1"/>
</dbReference>
<evidence type="ECO:0000256" key="1">
    <source>
        <dbReference type="ARBA" id="ARBA00004967"/>
    </source>
</evidence>
<feature type="binding site" evidence="9">
    <location>
        <position position="118"/>
    </location>
    <ligand>
        <name>L-aspartate</name>
        <dbReference type="ChEBI" id="CHEBI:29991"/>
    </ligand>
</feature>
<evidence type="ECO:0000256" key="8">
    <source>
        <dbReference type="ARBA" id="ARBA00022840"/>
    </source>
</evidence>
<dbReference type="NCBIfam" id="NF001770">
    <property type="entry name" value="PRK00509.1"/>
    <property type="match status" value="1"/>
</dbReference>
<keyword evidence="5 9" id="KW-0436">Ligase</keyword>
<comment type="caution">
    <text evidence="9">Lacks conserved residue(s) required for the propagation of feature annotation.</text>
</comment>
<comment type="similarity">
    <text evidence="9">Belongs to the argininosuccinate synthase family. Type 1 subfamily.</text>
</comment>
<dbReference type="PROSITE" id="PS00564">
    <property type="entry name" value="ARGININOSUCCIN_SYN_1"/>
    <property type="match status" value="1"/>
</dbReference>
<comment type="catalytic activity">
    <reaction evidence="9">
        <text>L-citrulline + L-aspartate + ATP = 2-(N(omega)-L-arginino)succinate + AMP + diphosphate + H(+)</text>
        <dbReference type="Rhea" id="RHEA:10932"/>
        <dbReference type="ChEBI" id="CHEBI:15378"/>
        <dbReference type="ChEBI" id="CHEBI:29991"/>
        <dbReference type="ChEBI" id="CHEBI:30616"/>
        <dbReference type="ChEBI" id="CHEBI:33019"/>
        <dbReference type="ChEBI" id="CHEBI:57472"/>
        <dbReference type="ChEBI" id="CHEBI:57743"/>
        <dbReference type="ChEBI" id="CHEBI:456215"/>
        <dbReference type="EC" id="6.3.4.5"/>
    </reaction>
</comment>
<feature type="binding site" evidence="9">
    <location>
        <position position="122"/>
    </location>
    <ligand>
        <name>L-aspartate</name>
        <dbReference type="ChEBI" id="CHEBI:29991"/>
    </ligand>
</feature>
<comment type="subunit">
    <text evidence="2 9">Homotetramer.</text>
</comment>
<sequence>MKNLVVLAYSGGLDTSVAIKWLQDNCNFEVVALVADVGQPGDLEVIRKRALANGAKEALLVDLKEEFVEGYIAAALRANALYQGKYPVSTALARPLIAQALVAHAHEYGARAVAHGCTAKGNDQVRFDVSVALLDPYLDIIAHAREWKMSREEEIEYALRHGLDIPVTKSSPYSVDENLWGRSIECGLLEDPWYAPGEDVYEWTCSPKECPADPLYVEVVFERGIPVQLDGVSLSRVEILRRLNQLGGTYGVGRIDMMEDRVVGIKSREIYECPAATILITAHADLESLVLPKDVLDYKRGVDYLYADLIYSGKWFSPLKEALDGFISITQERVNGTVRLKLECGRCVVVGRKSDYSLYDPALATYGKGDLFSHQSARGFIELYGLPMRTWALKGDEGDEEALGQ</sequence>
<dbReference type="InterPro" id="IPR014729">
    <property type="entry name" value="Rossmann-like_a/b/a_fold"/>
</dbReference>
<feature type="binding site" evidence="9">
    <location>
        <position position="183"/>
    </location>
    <ligand>
        <name>L-citrulline</name>
        <dbReference type="ChEBI" id="CHEBI:57743"/>
    </ligand>
</feature>
<dbReference type="GO" id="GO:0006526">
    <property type="term" value="P:L-arginine biosynthetic process"/>
    <property type="evidence" value="ECO:0007669"/>
    <property type="project" value="UniProtKB-UniRule"/>
</dbReference>
<gene>
    <name evidence="9" type="primary">argG</name>
    <name evidence="12" type="ORF">HKBW3S25_00234</name>
</gene>
<keyword evidence="9" id="KW-0963">Cytoplasm</keyword>
<feature type="binding site" evidence="9">
    <location>
        <position position="116"/>
    </location>
    <ligand>
        <name>ATP</name>
        <dbReference type="ChEBI" id="CHEBI:30616"/>
    </ligand>
</feature>
<dbReference type="FunFam" id="3.40.50.620:FF:000019">
    <property type="entry name" value="Argininosuccinate synthase"/>
    <property type="match status" value="1"/>
</dbReference>
<evidence type="ECO:0000256" key="7">
    <source>
        <dbReference type="ARBA" id="ARBA00022741"/>
    </source>
</evidence>
<dbReference type="InterPro" id="IPR024074">
    <property type="entry name" value="AS_cat/multimer_dom_body"/>
</dbReference>
<evidence type="ECO:0000256" key="6">
    <source>
        <dbReference type="ARBA" id="ARBA00022605"/>
    </source>
</evidence>
<feature type="binding site" evidence="9">
    <location>
        <position position="259"/>
    </location>
    <ligand>
        <name>L-citrulline</name>
        <dbReference type="ChEBI" id="CHEBI:57743"/>
    </ligand>
</feature>
<evidence type="ECO:0000313" key="12">
    <source>
        <dbReference type="EMBL" id="GFP24797.1"/>
    </source>
</evidence>
<protein>
    <recommendedName>
        <fullName evidence="3 9">Argininosuccinate synthase</fullName>
        <ecNumber evidence="3 9">6.3.4.5</ecNumber>
    </recommendedName>
    <alternativeName>
        <fullName evidence="9">Citrulline--aspartate ligase</fullName>
    </alternativeName>
</protein>
<feature type="binding site" evidence="9">
    <location>
        <begin position="8"/>
        <end position="16"/>
    </location>
    <ligand>
        <name>ATP</name>
        <dbReference type="ChEBI" id="CHEBI:30616"/>
    </ligand>
</feature>
<keyword evidence="4 9" id="KW-0055">Arginine biosynthesis</keyword>
<feature type="binding site" evidence="9">
    <location>
        <position position="122"/>
    </location>
    <ligand>
        <name>L-citrulline</name>
        <dbReference type="ChEBI" id="CHEBI:57743"/>
    </ligand>
</feature>
<dbReference type="FunFam" id="3.90.1260.10:FF:000007">
    <property type="entry name" value="Argininosuccinate synthase"/>
    <property type="match status" value="1"/>
</dbReference>
<comment type="subcellular location">
    <subcellularLocation>
        <location evidence="9">Cytoplasm</location>
    </subcellularLocation>
</comment>